<keyword evidence="2" id="KW-1185">Reference proteome</keyword>
<evidence type="ECO:0000313" key="1">
    <source>
        <dbReference type="EMBL" id="CAH2216073.1"/>
    </source>
</evidence>
<protein>
    <submittedName>
        <fullName evidence="1">Jg2569 protein</fullName>
    </submittedName>
</protein>
<gene>
    <name evidence="1" type="primary">jg2569</name>
    <name evidence="1" type="ORF">PAEG_LOCUS4142</name>
</gene>
<dbReference type="AlphaFoldDB" id="A0A8S4QN07"/>
<accession>A0A8S4QN07</accession>
<dbReference type="InterPro" id="IPR011990">
    <property type="entry name" value="TPR-like_helical_dom_sf"/>
</dbReference>
<dbReference type="Proteomes" id="UP000838756">
    <property type="component" value="Unassembled WGS sequence"/>
</dbReference>
<reference evidence="1" key="1">
    <citation type="submission" date="2022-03" db="EMBL/GenBank/DDBJ databases">
        <authorList>
            <person name="Lindestad O."/>
        </authorList>
    </citation>
    <scope>NUCLEOTIDE SEQUENCE</scope>
</reference>
<organism evidence="1 2">
    <name type="scientific">Pararge aegeria aegeria</name>
    <dbReference type="NCBI Taxonomy" id="348720"/>
    <lineage>
        <taxon>Eukaryota</taxon>
        <taxon>Metazoa</taxon>
        <taxon>Ecdysozoa</taxon>
        <taxon>Arthropoda</taxon>
        <taxon>Hexapoda</taxon>
        <taxon>Insecta</taxon>
        <taxon>Pterygota</taxon>
        <taxon>Neoptera</taxon>
        <taxon>Endopterygota</taxon>
        <taxon>Lepidoptera</taxon>
        <taxon>Glossata</taxon>
        <taxon>Ditrysia</taxon>
        <taxon>Papilionoidea</taxon>
        <taxon>Nymphalidae</taxon>
        <taxon>Satyrinae</taxon>
        <taxon>Satyrini</taxon>
        <taxon>Parargina</taxon>
        <taxon>Pararge</taxon>
    </lineage>
</organism>
<dbReference type="EMBL" id="CAKXAJ010013898">
    <property type="protein sequence ID" value="CAH2216073.1"/>
    <property type="molecule type" value="Genomic_DNA"/>
</dbReference>
<evidence type="ECO:0000313" key="2">
    <source>
        <dbReference type="Proteomes" id="UP000838756"/>
    </source>
</evidence>
<sequence length="119" mass="13355">MLPGKSEFARRYLSKACGLEAGAGCVWLAYGHSFAADNEHDQAMAAYFKVGRRYSPLVPIELYHSQSPQIGHGNDIKVIFVTLACRENLITSDIRLIIQDIKHACFIVTVLVLFLQCRR</sequence>
<proteinExistence type="predicted"/>
<dbReference type="OrthoDB" id="10006270at2759"/>
<comment type="caution">
    <text evidence="1">The sequence shown here is derived from an EMBL/GenBank/DDBJ whole genome shotgun (WGS) entry which is preliminary data.</text>
</comment>
<name>A0A8S4QN07_9NEOP</name>
<dbReference type="Gene3D" id="1.25.40.10">
    <property type="entry name" value="Tetratricopeptide repeat domain"/>
    <property type="match status" value="1"/>
</dbReference>